<dbReference type="Proteomes" id="UP001596915">
    <property type="component" value="Unassembled WGS sequence"/>
</dbReference>
<dbReference type="InterPro" id="IPR020904">
    <property type="entry name" value="Sc_DH/Rdtase_CS"/>
</dbReference>
<dbReference type="Gene3D" id="3.40.50.720">
    <property type="entry name" value="NAD(P)-binding Rossmann-like Domain"/>
    <property type="match status" value="1"/>
</dbReference>
<dbReference type="PRINTS" id="PR00081">
    <property type="entry name" value="GDHRDH"/>
</dbReference>
<dbReference type="InterPro" id="IPR057326">
    <property type="entry name" value="KR_dom"/>
</dbReference>
<name>A0ABW2X7V3_9ACTN</name>
<dbReference type="InterPro" id="IPR002347">
    <property type="entry name" value="SDR_fam"/>
</dbReference>
<comment type="similarity">
    <text evidence="1">Belongs to the short-chain dehydrogenases/reductases (SDR) family.</text>
</comment>
<evidence type="ECO:0000256" key="1">
    <source>
        <dbReference type="ARBA" id="ARBA00006484"/>
    </source>
</evidence>
<feature type="domain" description="Ketoreductase" evidence="3">
    <location>
        <begin position="14"/>
        <end position="195"/>
    </location>
</feature>
<evidence type="ECO:0000259" key="3">
    <source>
        <dbReference type="SMART" id="SM00822"/>
    </source>
</evidence>
<evidence type="ECO:0000313" key="5">
    <source>
        <dbReference type="Proteomes" id="UP001596915"/>
    </source>
</evidence>
<dbReference type="SMART" id="SM00822">
    <property type="entry name" value="PKS_KR"/>
    <property type="match status" value="1"/>
</dbReference>
<dbReference type="PANTHER" id="PTHR42760">
    <property type="entry name" value="SHORT-CHAIN DEHYDROGENASES/REDUCTASES FAMILY MEMBER"/>
    <property type="match status" value="1"/>
</dbReference>
<comment type="caution">
    <text evidence="4">The sequence shown here is derived from an EMBL/GenBank/DDBJ whole genome shotgun (WGS) entry which is preliminary data.</text>
</comment>
<keyword evidence="4" id="KW-0560">Oxidoreductase</keyword>
<dbReference type="InterPro" id="IPR036291">
    <property type="entry name" value="NAD(P)-bd_dom_sf"/>
</dbReference>
<sequence length="286" mass="29071">MTTEAAVYPDLSGSSVCVTGAARGLGLAMADAFARAGCHVLLLDLDGDELDRVRPALAARHPGQVIAAAAAPVSDQDAVTAALTAFTARTGELSVMVANAGVSANAPSLDLELDRWNTALDVNLTGVFVCARAAARIMREGDGGVILTTSSMYGVTAGPERAAYCATKAAVAALTKVLAVEWAPSGIRVNALAPGYVETDLLARLSDAGRLDTGALRRRTPRGRLGTPQDIANLALFLSSGVSANITGQVLVSDGGWTADGYAVTPARPDAGRSRGNGGLRGSGPE</sequence>
<dbReference type="SUPFAM" id="SSF51735">
    <property type="entry name" value="NAD(P)-binding Rossmann-fold domains"/>
    <property type="match status" value="1"/>
</dbReference>
<reference evidence="5" key="1">
    <citation type="journal article" date="2019" name="Int. J. Syst. Evol. Microbiol.">
        <title>The Global Catalogue of Microorganisms (GCM) 10K type strain sequencing project: providing services to taxonomists for standard genome sequencing and annotation.</title>
        <authorList>
            <consortium name="The Broad Institute Genomics Platform"/>
            <consortium name="The Broad Institute Genome Sequencing Center for Infectious Disease"/>
            <person name="Wu L."/>
            <person name="Ma J."/>
        </authorList>
    </citation>
    <scope>NUCLEOTIDE SEQUENCE [LARGE SCALE GENOMIC DNA]</scope>
    <source>
        <strain evidence="5">JCM 12607</strain>
    </source>
</reference>
<proteinExistence type="inferred from homology"/>
<dbReference type="GO" id="GO:0016491">
    <property type="term" value="F:oxidoreductase activity"/>
    <property type="evidence" value="ECO:0007669"/>
    <property type="project" value="UniProtKB-KW"/>
</dbReference>
<dbReference type="PROSITE" id="PS00061">
    <property type="entry name" value="ADH_SHORT"/>
    <property type="match status" value="1"/>
</dbReference>
<dbReference type="PRINTS" id="PR00080">
    <property type="entry name" value="SDRFAMILY"/>
</dbReference>
<accession>A0ABW2X7V3</accession>
<gene>
    <name evidence="4" type="ORF">ACFQ2K_45805</name>
</gene>
<dbReference type="EC" id="1.1.1.-" evidence="4"/>
<feature type="compositionally biased region" description="Gly residues" evidence="2">
    <location>
        <begin position="275"/>
        <end position="286"/>
    </location>
</feature>
<evidence type="ECO:0000313" key="4">
    <source>
        <dbReference type="EMBL" id="MFD0628857.1"/>
    </source>
</evidence>
<dbReference type="Pfam" id="PF13561">
    <property type="entry name" value="adh_short_C2"/>
    <property type="match status" value="1"/>
</dbReference>
<evidence type="ECO:0000256" key="2">
    <source>
        <dbReference type="SAM" id="MobiDB-lite"/>
    </source>
</evidence>
<keyword evidence="5" id="KW-1185">Reference proteome</keyword>
<feature type="region of interest" description="Disordered" evidence="2">
    <location>
        <begin position="263"/>
        <end position="286"/>
    </location>
</feature>
<protein>
    <submittedName>
        <fullName evidence="4">SDR family NAD(P)-dependent oxidoreductase</fullName>
        <ecNumber evidence="4">1.1.1.-</ecNumber>
    </submittedName>
</protein>
<organism evidence="4 5">
    <name type="scientific">Streptomyces sanglieri</name>
    <dbReference type="NCBI Taxonomy" id="193460"/>
    <lineage>
        <taxon>Bacteria</taxon>
        <taxon>Bacillati</taxon>
        <taxon>Actinomycetota</taxon>
        <taxon>Actinomycetes</taxon>
        <taxon>Kitasatosporales</taxon>
        <taxon>Streptomycetaceae</taxon>
        <taxon>Streptomyces</taxon>
    </lineage>
</organism>
<dbReference type="EMBL" id="JBHTGL010000008">
    <property type="protein sequence ID" value="MFD0628857.1"/>
    <property type="molecule type" value="Genomic_DNA"/>
</dbReference>